<keyword evidence="34" id="KW-1185">Reference proteome</keyword>
<comment type="catalytic activity">
    <reaction evidence="26">
        <text>2-methylpropanoyl-CoA + oxidized [electron-transfer flavoprotein] + H(+) = 2-methylpropenoyl-CoA + reduced [electron-transfer flavoprotein]</text>
        <dbReference type="Rhea" id="RHEA:44180"/>
        <dbReference type="Rhea" id="RHEA-COMP:10685"/>
        <dbReference type="Rhea" id="RHEA-COMP:10686"/>
        <dbReference type="ChEBI" id="CHEBI:15378"/>
        <dbReference type="ChEBI" id="CHEBI:57338"/>
        <dbReference type="ChEBI" id="CHEBI:57692"/>
        <dbReference type="ChEBI" id="CHEBI:58307"/>
        <dbReference type="ChEBI" id="CHEBI:62500"/>
    </reaction>
    <physiologicalReaction direction="left-to-right" evidence="26">
        <dbReference type="Rhea" id="RHEA:44181"/>
    </physiologicalReaction>
</comment>
<evidence type="ECO:0000256" key="26">
    <source>
        <dbReference type="ARBA" id="ARBA00051903"/>
    </source>
</evidence>
<evidence type="ECO:0000259" key="29">
    <source>
        <dbReference type="Pfam" id="PF00441"/>
    </source>
</evidence>
<evidence type="ECO:0000256" key="27">
    <source>
        <dbReference type="SAM" id="MobiDB-lite"/>
    </source>
</evidence>
<keyword evidence="28" id="KW-1133">Transmembrane helix</keyword>
<dbReference type="GO" id="GO:0005759">
    <property type="term" value="C:mitochondrial matrix"/>
    <property type="evidence" value="ECO:0007669"/>
    <property type="project" value="UniProtKB-SubCell"/>
</dbReference>
<keyword evidence="10" id="KW-0809">Transit peptide</keyword>
<dbReference type="PANTHER" id="PTHR43884:SF1">
    <property type="entry name" value="SHORT_BRANCHED CHAIN SPECIFIC ACYL-COA DEHYDROGENASE, MITOCHONDRIAL"/>
    <property type="match status" value="1"/>
</dbReference>
<keyword evidence="13" id="KW-0443">Lipid metabolism</keyword>
<dbReference type="Gene3D" id="2.40.110.10">
    <property type="entry name" value="Butyryl-CoA Dehydrogenase, subunit A, domain 2"/>
    <property type="match status" value="1"/>
</dbReference>
<evidence type="ECO:0000313" key="33">
    <source>
        <dbReference type="EMBL" id="KAJ5465822.1"/>
    </source>
</evidence>
<dbReference type="SUPFAM" id="SSF47203">
    <property type="entry name" value="Acyl-CoA dehydrogenase C-terminal domain-like"/>
    <property type="match status" value="1"/>
</dbReference>
<evidence type="ECO:0000256" key="22">
    <source>
        <dbReference type="ARBA" id="ARBA00048592"/>
    </source>
</evidence>
<dbReference type="InterPro" id="IPR036250">
    <property type="entry name" value="AcylCo_DH-like_C"/>
</dbReference>
<dbReference type="InterPro" id="IPR013786">
    <property type="entry name" value="AcylCoA_DH/ox_N"/>
</dbReference>
<evidence type="ECO:0000256" key="17">
    <source>
        <dbReference type="ARBA" id="ARBA00039850"/>
    </source>
</evidence>
<comment type="catalytic activity">
    <reaction evidence="22">
        <text>(2R)-2-methylbutanoyl-CoA + oxidized [electron-transfer flavoprotein] + H(+) = ethylacryloyl-CoA + reduced [electron-transfer flavoprotein]</text>
        <dbReference type="Rhea" id="RHEA:65296"/>
        <dbReference type="Rhea" id="RHEA-COMP:10685"/>
        <dbReference type="Rhea" id="RHEA-COMP:10686"/>
        <dbReference type="ChEBI" id="CHEBI:15378"/>
        <dbReference type="ChEBI" id="CHEBI:57692"/>
        <dbReference type="ChEBI" id="CHEBI:58307"/>
        <dbReference type="ChEBI" id="CHEBI:156439"/>
        <dbReference type="ChEBI" id="CHEBI:156440"/>
    </reaction>
    <physiologicalReaction direction="left-to-right" evidence="22">
        <dbReference type="Rhea" id="RHEA:65297"/>
    </physiologicalReaction>
</comment>
<comment type="similarity">
    <text evidence="4">Belongs to the acyl-CoA dehydrogenase family.</text>
</comment>
<comment type="subcellular location">
    <subcellularLocation>
        <location evidence="2">Mitochondrion matrix</location>
    </subcellularLocation>
</comment>
<dbReference type="GO" id="GO:0003853">
    <property type="term" value="F:short-chain 2-methyl fatty acyl-CoA dehydrogenase activity"/>
    <property type="evidence" value="ECO:0007669"/>
    <property type="project" value="UniProtKB-EC"/>
</dbReference>
<sequence>MSLDSMARANEWLFCQATEGTAQVFLQLSVNAGMGRHLDSLSDTQIVTALHWSWVVQLLAIAASMLGKLAILAFLVQIRGRHEKKPWFLIILGGLIGAVNIAVLGTILGQCRPMHKLWDDSVEGTCDPGRKMNQNYSFFQASEFAHRVDMIKIRDGADALGFNAFSDILLALYPVHLFWKLQMKLRIKIALSILMGLGWIAAVCSAVKTRSIRPPHLGIDRSLDCRHRRCVPPIRPLMEKVLQQLGFTSKKPSTPYQYRNSSGFAVYGTNKSNPTSHSNFQSNAYGGGSHLTMMPRTGSSSAHLLGRMEVKEWKDPHPRGSPTPPITDLGSVTPSAYAFSTTPRRREVDLSELTPTPITLLSETESLMADSVSKFAVEQIGPKVREMDEAETMDAKVVEQLFEQGLMGIEVPEEFGGAGMNFTAAIVAIEELARVDPSVSVLVDVHNTLVNTAIMKYGDVKAQRTWLPKLTTGTVGSFCLSEPASGSDAFALQTKAEKTADGYKLNGSKMWITNSMEAGVFIVFANIDPSKGYKGITAFIVEKDTPGFSIAKKEKKLGIRASSTCVLNFDDCVIPKSNLLGEEGQGYKYAISVLNEGRIGIAAQMTGLALGAWENAARYVWNDRRQFGELIGNFQGMQHQIAQAYTEIAAARALVYNAARKKEAGQDFVQDAAMAKLYASQVAGRVSSSAVEWMGGMGFVREGIAEKMFRDSKIGAIYEGTSNIQLQTIAKLLQKQYTN</sequence>
<dbReference type="SUPFAM" id="SSF56645">
    <property type="entry name" value="Acyl-CoA dehydrogenase NM domain-like"/>
    <property type="match status" value="1"/>
</dbReference>
<dbReference type="Pfam" id="PF02770">
    <property type="entry name" value="Acyl-CoA_dh_M"/>
    <property type="match status" value="1"/>
</dbReference>
<feature type="domain" description="Acyl-CoA oxidase/dehydrogenase middle" evidence="30">
    <location>
        <begin position="477"/>
        <end position="572"/>
    </location>
</feature>
<evidence type="ECO:0000256" key="5">
    <source>
        <dbReference type="ARBA" id="ARBA00011881"/>
    </source>
</evidence>
<comment type="cofactor">
    <cofactor evidence="1">
        <name>FAD</name>
        <dbReference type="ChEBI" id="CHEBI:57692"/>
    </cofactor>
</comment>
<dbReference type="FunFam" id="1.20.140.10:FF:000002">
    <property type="entry name" value="Acyl-CoA dehydrogenase short/branched chain"/>
    <property type="match status" value="1"/>
</dbReference>
<dbReference type="PANTHER" id="PTHR43884">
    <property type="entry name" value="ACYL-COA DEHYDROGENASE"/>
    <property type="match status" value="1"/>
</dbReference>
<dbReference type="EMBL" id="JAPWDO010000006">
    <property type="protein sequence ID" value="KAJ5465822.1"/>
    <property type="molecule type" value="Genomic_DNA"/>
</dbReference>
<comment type="pathway">
    <text evidence="15">Amino-acid degradation; L-isoleucine degradation.</text>
</comment>
<dbReference type="Pfam" id="PF00441">
    <property type="entry name" value="Acyl-CoA_dh_1"/>
    <property type="match status" value="1"/>
</dbReference>
<reference evidence="33" key="2">
    <citation type="journal article" date="2023" name="IMA Fungus">
        <title>Comparative genomic study of the Penicillium genus elucidates a diverse pangenome and 15 lateral gene transfer events.</title>
        <authorList>
            <person name="Petersen C."/>
            <person name="Sorensen T."/>
            <person name="Nielsen M.R."/>
            <person name="Sondergaard T.E."/>
            <person name="Sorensen J.L."/>
            <person name="Fitzpatrick D.A."/>
            <person name="Frisvad J.C."/>
            <person name="Nielsen K.L."/>
        </authorList>
    </citation>
    <scope>NUCLEOTIDE SEQUENCE</scope>
    <source>
        <strain evidence="33">IBT 17660</strain>
    </source>
</reference>
<keyword evidence="14" id="KW-0496">Mitochondrion</keyword>
<comment type="subunit">
    <text evidence="5">Homotetramer.</text>
</comment>
<dbReference type="InterPro" id="IPR009100">
    <property type="entry name" value="AcylCoA_DH/oxidase_NM_dom_sf"/>
</dbReference>
<dbReference type="InterPro" id="IPR046373">
    <property type="entry name" value="Acyl-CoA_Oxase/DH_mid-dom_sf"/>
</dbReference>
<evidence type="ECO:0000256" key="14">
    <source>
        <dbReference type="ARBA" id="ARBA00023128"/>
    </source>
</evidence>
<evidence type="ECO:0000256" key="12">
    <source>
        <dbReference type="ARBA" id="ARBA00023002"/>
    </source>
</evidence>
<evidence type="ECO:0000256" key="9">
    <source>
        <dbReference type="ARBA" id="ARBA00022832"/>
    </source>
</evidence>
<organism evidence="33 34">
    <name type="scientific">Penicillium desertorum</name>
    <dbReference type="NCBI Taxonomy" id="1303715"/>
    <lineage>
        <taxon>Eukaryota</taxon>
        <taxon>Fungi</taxon>
        <taxon>Dikarya</taxon>
        <taxon>Ascomycota</taxon>
        <taxon>Pezizomycotina</taxon>
        <taxon>Eurotiomycetes</taxon>
        <taxon>Eurotiomycetidae</taxon>
        <taxon>Eurotiales</taxon>
        <taxon>Aspergillaceae</taxon>
        <taxon>Penicillium</taxon>
    </lineage>
</organism>
<dbReference type="GO" id="GO:0006631">
    <property type="term" value="P:fatty acid metabolic process"/>
    <property type="evidence" value="ECO:0007669"/>
    <property type="project" value="UniProtKB-KW"/>
</dbReference>
<evidence type="ECO:0000256" key="8">
    <source>
        <dbReference type="ARBA" id="ARBA00022827"/>
    </source>
</evidence>
<dbReference type="PROSITE" id="PS00073">
    <property type="entry name" value="ACYL_COA_DH_2"/>
    <property type="match status" value="1"/>
</dbReference>
<dbReference type="FunFam" id="1.10.540.10:FF:000012">
    <property type="entry name" value="Acyl-CoA dehydrogenase short/branched chain"/>
    <property type="match status" value="1"/>
</dbReference>
<evidence type="ECO:0000256" key="16">
    <source>
        <dbReference type="ARBA" id="ARBA00039036"/>
    </source>
</evidence>
<evidence type="ECO:0000256" key="6">
    <source>
        <dbReference type="ARBA" id="ARBA00022553"/>
    </source>
</evidence>
<feature type="domain" description="Acyl-CoA dehydrogenase/oxidase C-terminal" evidence="29">
    <location>
        <begin position="584"/>
        <end position="731"/>
    </location>
</feature>
<evidence type="ECO:0000256" key="15">
    <source>
        <dbReference type="ARBA" id="ARBA00037895"/>
    </source>
</evidence>
<evidence type="ECO:0000256" key="23">
    <source>
        <dbReference type="ARBA" id="ARBA00049096"/>
    </source>
</evidence>
<feature type="transmembrane region" description="Helical" evidence="28">
    <location>
        <begin position="54"/>
        <end position="75"/>
    </location>
</feature>
<dbReference type="PROSITE" id="PS00072">
    <property type="entry name" value="ACYL_COA_DH_1"/>
    <property type="match status" value="1"/>
</dbReference>
<evidence type="ECO:0000256" key="11">
    <source>
        <dbReference type="ARBA" id="ARBA00022990"/>
    </source>
</evidence>
<evidence type="ECO:0000256" key="13">
    <source>
        <dbReference type="ARBA" id="ARBA00023098"/>
    </source>
</evidence>
<protein>
    <recommendedName>
        <fullName evidence="17">Short/branched chain specific acyl-CoA dehydrogenase, mitochondrial</fullName>
        <ecNumber evidence="16">1.3.8.5</ecNumber>
    </recommendedName>
    <alternativeName>
        <fullName evidence="19">2-methyl branched chain acyl-CoA dehydrogenase</fullName>
    </alternativeName>
    <alternativeName>
        <fullName evidence="18">2-methylbutyryl-coenzyme A dehydrogenase</fullName>
    </alternativeName>
</protein>
<gene>
    <name evidence="33" type="ORF">N7530_009609</name>
</gene>
<comment type="catalytic activity">
    <reaction evidence="24">
        <text>hexanoyl-CoA + oxidized [electron-transfer flavoprotein] + H(+) = (2E)-hexenoyl-CoA + reduced [electron-transfer flavoprotein]</text>
        <dbReference type="Rhea" id="RHEA:43464"/>
        <dbReference type="Rhea" id="RHEA-COMP:10685"/>
        <dbReference type="Rhea" id="RHEA-COMP:10686"/>
        <dbReference type="ChEBI" id="CHEBI:15378"/>
        <dbReference type="ChEBI" id="CHEBI:57692"/>
        <dbReference type="ChEBI" id="CHEBI:58307"/>
        <dbReference type="ChEBI" id="CHEBI:62077"/>
        <dbReference type="ChEBI" id="CHEBI:62620"/>
    </reaction>
    <physiologicalReaction direction="left-to-right" evidence="24">
        <dbReference type="Rhea" id="RHEA:43465"/>
    </physiologicalReaction>
</comment>
<dbReference type="AlphaFoldDB" id="A0A9X0BIF1"/>
<evidence type="ECO:0000256" key="10">
    <source>
        <dbReference type="ARBA" id="ARBA00022946"/>
    </source>
</evidence>
<keyword evidence="28" id="KW-0472">Membrane</keyword>
<feature type="region of interest" description="Disordered" evidence="27">
    <location>
        <begin position="314"/>
        <end position="333"/>
    </location>
</feature>
<dbReference type="InterPro" id="IPR037069">
    <property type="entry name" value="AcylCoA_DH/ox_N_sf"/>
</dbReference>
<dbReference type="Gene3D" id="1.20.140.10">
    <property type="entry name" value="Butyryl-CoA Dehydrogenase, subunit A, domain 3"/>
    <property type="match status" value="1"/>
</dbReference>
<evidence type="ECO:0000313" key="34">
    <source>
        <dbReference type="Proteomes" id="UP001147760"/>
    </source>
</evidence>
<name>A0A9X0BIF1_9EURO</name>
<evidence type="ECO:0000256" key="18">
    <source>
        <dbReference type="ARBA" id="ARBA00041537"/>
    </source>
</evidence>
<dbReference type="Gene3D" id="1.10.540.10">
    <property type="entry name" value="Acyl-CoA dehydrogenase/oxidase, N-terminal domain"/>
    <property type="match status" value="1"/>
</dbReference>
<dbReference type="InterPro" id="IPR009075">
    <property type="entry name" value="AcylCo_DH/oxidase_C"/>
</dbReference>
<dbReference type="Proteomes" id="UP001147760">
    <property type="component" value="Unassembled WGS sequence"/>
</dbReference>
<evidence type="ECO:0000259" key="32">
    <source>
        <dbReference type="Pfam" id="PF20684"/>
    </source>
</evidence>
<comment type="catalytic activity">
    <reaction evidence="25">
        <text>(2S)-2-methylbutanoyl-CoA + oxidized [electron-transfer flavoprotein] + H(+) = (2E)-2-methylbut-2-enoyl-CoA + reduced [electron-transfer flavoprotein]</text>
        <dbReference type="Rhea" id="RHEA:48256"/>
        <dbReference type="Rhea" id="RHEA-COMP:10685"/>
        <dbReference type="Rhea" id="RHEA-COMP:10686"/>
        <dbReference type="ChEBI" id="CHEBI:15378"/>
        <dbReference type="ChEBI" id="CHEBI:57337"/>
        <dbReference type="ChEBI" id="CHEBI:57692"/>
        <dbReference type="ChEBI" id="CHEBI:58307"/>
        <dbReference type="ChEBI" id="CHEBI:88166"/>
    </reaction>
    <physiologicalReaction direction="left-to-right" evidence="25">
        <dbReference type="Rhea" id="RHEA:48257"/>
    </physiologicalReaction>
</comment>
<keyword evidence="9" id="KW-0276">Fatty acid metabolism</keyword>
<feature type="transmembrane region" description="Helical" evidence="28">
    <location>
        <begin position="160"/>
        <end position="179"/>
    </location>
</feature>
<feature type="transmembrane region" description="Helical" evidence="28">
    <location>
        <begin position="191"/>
        <end position="208"/>
    </location>
</feature>
<feature type="transmembrane region" description="Helical" evidence="28">
    <location>
        <begin position="87"/>
        <end position="108"/>
    </location>
</feature>
<proteinExistence type="inferred from homology"/>
<keyword evidence="12" id="KW-0560">Oxidoreductase</keyword>
<dbReference type="FunFam" id="2.40.110.10:FF:000001">
    <property type="entry name" value="Acyl-CoA dehydrogenase, mitochondrial"/>
    <property type="match status" value="1"/>
</dbReference>
<feature type="domain" description="Acyl-CoA dehydrogenase/oxidase N-terminal" evidence="31">
    <location>
        <begin position="362"/>
        <end position="473"/>
    </location>
</feature>
<dbReference type="CDD" id="cd01158">
    <property type="entry name" value="SCAD_SBCAD"/>
    <property type="match status" value="1"/>
</dbReference>
<evidence type="ECO:0000256" key="24">
    <source>
        <dbReference type="ARBA" id="ARBA00049192"/>
    </source>
</evidence>
<evidence type="ECO:0000259" key="30">
    <source>
        <dbReference type="Pfam" id="PF02770"/>
    </source>
</evidence>
<dbReference type="EC" id="1.3.8.5" evidence="16"/>
<comment type="catalytic activity">
    <reaction evidence="20">
        <text>2-methylbutanoyl-CoA + oxidized [electron-transfer flavoprotein] + H(+) = (2E)-2-methylbut-2-enoyl-CoA + reduced [electron-transfer flavoprotein]</text>
        <dbReference type="Rhea" id="RHEA:43780"/>
        <dbReference type="Rhea" id="RHEA-COMP:10685"/>
        <dbReference type="Rhea" id="RHEA-COMP:10686"/>
        <dbReference type="ChEBI" id="CHEBI:15378"/>
        <dbReference type="ChEBI" id="CHEBI:57336"/>
        <dbReference type="ChEBI" id="CHEBI:57337"/>
        <dbReference type="ChEBI" id="CHEBI:57692"/>
        <dbReference type="ChEBI" id="CHEBI:58307"/>
        <dbReference type="EC" id="1.3.8.5"/>
    </reaction>
    <physiologicalReaction direction="left-to-right" evidence="20">
        <dbReference type="Rhea" id="RHEA:43781"/>
    </physiologicalReaction>
</comment>
<feature type="domain" description="Rhodopsin" evidence="32">
    <location>
        <begin position="161"/>
        <end position="213"/>
    </location>
</feature>
<feature type="domain" description="Rhodopsin" evidence="32">
    <location>
        <begin position="15"/>
        <end position="128"/>
    </location>
</feature>
<evidence type="ECO:0000256" key="3">
    <source>
        <dbReference type="ARBA" id="ARBA00005198"/>
    </source>
</evidence>
<keyword evidence="8" id="KW-0274">FAD</keyword>
<dbReference type="OrthoDB" id="10262177at2759"/>
<comment type="pathway">
    <text evidence="3">Lipid metabolism; mitochondrial fatty acid beta-oxidation.</text>
</comment>
<evidence type="ECO:0000256" key="19">
    <source>
        <dbReference type="ARBA" id="ARBA00042821"/>
    </source>
</evidence>
<keyword evidence="7" id="KW-0285">Flavoprotein</keyword>
<comment type="catalytic activity">
    <reaction evidence="21">
        <text>valproyl-CoA + oxidized [electron-transfer flavoprotein] + H(+) = (2E)-2-propylpent-2-enoyl-CoA + reduced [electron-transfer flavoprotein]</text>
        <dbReference type="Rhea" id="RHEA:65344"/>
        <dbReference type="Rhea" id="RHEA-COMP:10685"/>
        <dbReference type="Rhea" id="RHEA-COMP:10686"/>
        <dbReference type="ChEBI" id="CHEBI:15378"/>
        <dbReference type="ChEBI" id="CHEBI:57692"/>
        <dbReference type="ChEBI" id="CHEBI:58307"/>
        <dbReference type="ChEBI" id="CHEBI:156457"/>
        <dbReference type="ChEBI" id="CHEBI:156458"/>
    </reaction>
    <physiologicalReaction direction="left-to-right" evidence="21">
        <dbReference type="Rhea" id="RHEA:65345"/>
    </physiologicalReaction>
</comment>
<dbReference type="InterPro" id="IPR006089">
    <property type="entry name" value="Acyl-CoA_DH_CS"/>
</dbReference>
<evidence type="ECO:0000256" key="21">
    <source>
        <dbReference type="ARBA" id="ARBA00048307"/>
    </source>
</evidence>
<evidence type="ECO:0000256" key="2">
    <source>
        <dbReference type="ARBA" id="ARBA00004305"/>
    </source>
</evidence>
<evidence type="ECO:0000256" key="1">
    <source>
        <dbReference type="ARBA" id="ARBA00001974"/>
    </source>
</evidence>
<evidence type="ECO:0000256" key="7">
    <source>
        <dbReference type="ARBA" id="ARBA00022630"/>
    </source>
</evidence>
<dbReference type="InterPro" id="IPR006091">
    <property type="entry name" value="Acyl-CoA_Oxase/DH_mid-dom"/>
</dbReference>
<dbReference type="InterPro" id="IPR049326">
    <property type="entry name" value="Rhodopsin_dom_fungi"/>
</dbReference>
<reference evidence="33" key="1">
    <citation type="submission" date="2022-12" db="EMBL/GenBank/DDBJ databases">
        <authorList>
            <person name="Petersen C."/>
        </authorList>
    </citation>
    <scope>NUCLEOTIDE SEQUENCE</scope>
    <source>
        <strain evidence="33">IBT 17660</strain>
    </source>
</reference>
<dbReference type="GO" id="GO:0046395">
    <property type="term" value="P:carboxylic acid catabolic process"/>
    <property type="evidence" value="ECO:0007669"/>
    <property type="project" value="UniProtKB-ARBA"/>
</dbReference>
<dbReference type="Pfam" id="PF20684">
    <property type="entry name" value="Fung_rhodopsin"/>
    <property type="match status" value="2"/>
</dbReference>
<accession>A0A9X0BIF1</accession>
<dbReference type="GO" id="GO:0050660">
    <property type="term" value="F:flavin adenine dinucleotide binding"/>
    <property type="evidence" value="ECO:0007669"/>
    <property type="project" value="InterPro"/>
</dbReference>
<comment type="catalytic activity">
    <reaction evidence="23">
        <text>butanoyl-CoA + oxidized [electron-transfer flavoprotein] + H(+) = (2E)-butenoyl-CoA + reduced [electron-transfer flavoprotein]</text>
        <dbReference type="Rhea" id="RHEA:24004"/>
        <dbReference type="Rhea" id="RHEA-COMP:10685"/>
        <dbReference type="Rhea" id="RHEA-COMP:10686"/>
        <dbReference type="ChEBI" id="CHEBI:15378"/>
        <dbReference type="ChEBI" id="CHEBI:57332"/>
        <dbReference type="ChEBI" id="CHEBI:57371"/>
        <dbReference type="ChEBI" id="CHEBI:57692"/>
        <dbReference type="ChEBI" id="CHEBI:58307"/>
    </reaction>
    <physiologicalReaction direction="left-to-right" evidence="23">
        <dbReference type="Rhea" id="RHEA:24005"/>
    </physiologicalReaction>
</comment>
<keyword evidence="11" id="KW-0007">Acetylation</keyword>
<keyword evidence="6" id="KW-0597">Phosphoprotein</keyword>
<dbReference type="Pfam" id="PF02771">
    <property type="entry name" value="Acyl-CoA_dh_N"/>
    <property type="match status" value="1"/>
</dbReference>
<evidence type="ECO:0000256" key="28">
    <source>
        <dbReference type="SAM" id="Phobius"/>
    </source>
</evidence>
<evidence type="ECO:0000256" key="25">
    <source>
        <dbReference type="ARBA" id="ARBA00049552"/>
    </source>
</evidence>
<evidence type="ECO:0000259" key="31">
    <source>
        <dbReference type="Pfam" id="PF02771"/>
    </source>
</evidence>
<keyword evidence="28" id="KW-0812">Transmembrane</keyword>
<comment type="caution">
    <text evidence="33">The sequence shown here is derived from an EMBL/GenBank/DDBJ whole genome shotgun (WGS) entry which is preliminary data.</text>
</comment>
<evidence type="ECO:0000256" key="20">
    <source>
        <dbReference type="ARBA" id="ARBA00048235"/>
    </source>
</evidence>
<evidence type="ECO:0000256" key="4">
    <source>
        <dbReference type="ARBA" id="ARBA00009347"/>
    </source>
</evidence>